<feature type="domain" description="Glycosyltransferase 2-like" evidence="9">
    <location>
        <begin position="242"/>
        <end position="456"/>
    </location>
</feature>
<proteinExistence type="predicted"/>
<gene>
    <name evidence="10" type="ORF">FNH04_16395</name>
</gene>
<evidence type="ECO:0000256" key="1">
    <source>
        <dbReference type="ARBA" id="ARBA00004141"/>
    </source>
</evidence>
<evidence type="ECO:0000256" key="4">
    <source>
        <dbReference type="ARBA" id="ARBA00022692"/>
    </source>
</evidence>
<name>A0A5N8W1N6_9ACTN</name>
<protein>
    <submittedName>
        <fullName evidence="10">Glycosyltransferase</fullName>
    </submittedName>
</protein>
<dbReference type="EMBL" id="VJZE01000096">
    <property type="protein sequence ID" value="MPY41433.1"/>
    <property type="molecule type" value="Genomic_DNA"/>
</dbReference>
<dbReference type="InterPro" id="IPR029044">
    <property type="entry name" value="Nucleotide-diphossugar_trans"/>
</dbReference>
<feature type="transmembrane region" description="Helical" evidence="8">
    <location>
        <begin position="523"/>
        <end position="542"/>
    </location>
</feature>
<dbReference type="Proteomes" id="UP000326979">
    <property type="component" value="Unassembled WGS sequence"/>
</dbReference>
<dbReference type="Pfam" id="PF13632">
    <property type="entry name" value="Glyco_trans_2_3"/>
    <property type="match status" value="1"/>
</dbReference>
<evidence type="ECO:0000256" key="5">
    <source>
        <dbReference type="ARBA" id="ARBA00022989"/>
    </source>
</evidence>
<dbReference type="Gene3D" id="3.90.550.10">
    <property type="entry name" value="Spore Coat Polysaccharide Biosynthesis Protein SpsA, Chain A"/>
    <property type="match status" value="1"/>
</dbReference>
<keyword evidence="6 8" id="KW-0472">Membrane</keyword>
<feature type="region of interest" description="Disordered" evidence="7">
    <location>
        <begin position="1"/>
        <end position="23"/>
    </location>
</feature>
<feature type="transmembrane region" description="Helical" evidence="8">
    <location>
        <begin position="441"/>
        <end position="462"/>
    </location>
</feature>
<feature type="transmembrane region" description="Helical" evidence="8">
    <location>
        <begin position="77"/>
        <end position="97"/>
    </location>
</feature>
<sequence length="623" mass="68602">MQADGEGARVGPPVRPGLGHGAVGEQTPEQVGAALHELSGGKVTAVLDSGPVFDGAPHRRAVRPSTFVHRLSLRGRLLAGVLTAGWVVAFVLFWAWWLKPEHRVTWTGLAVNSLLLLYVSILPAYFLTAVSRLRHVPPSVEVPRLRVAFVVTHAPSEPWSVARATLQAMLAQKFPLPYDVWLCDEDPSEDVLRWCQSNGVRVSCRQGVREYHRDTWPRRTRCKEGNLAYFYDHWGYRDYDVVAQLDCDHVPEPTYLAEVVRPFADPAIGYVAAPSVCDLNAGTSWAARGRLHREATFHGAFQLGHSRGLAPLCIGSHYAVRTRALRDIGGIGPELAEDFTTTFLLNSAGWQGAFAIDAEAHGEGPPTFTDMVTQEFQWSRSLTTALIDLLPRHLGRMRGALRLRFGYALLYYPLLALTITAGLAFPPIAVLTGVPWVRVDYISFLARFWFATAWLVAMTVMIRRCGLLRPQRAPVMSWEGWLFVLTRWPFVAWGVLAAVLQKLRPRVIAFKVTPKGQGGVRMLPARLVVPFAAITAVLSITATVDEPRGDAVGYGFLCVFAACAYAVVGVAICALHVVEVSRNSKVRLRTALRSARTALLIAVAALLPFAYAVCMYATVAFPH</sequence>
<keyword evidence="3 10" id="KW-0808">Transferase</keyword>
<evidence type="ECO:0000256" key="6">
    <source>
        <dbReference type="ARBA" id="ARBA00023136"/>
    </source>
</evidence>
<dbReference type="InterPro" id="IPR001173">
    <property type="entry name" value="Glyco_trans_2-like"/>
</dbReference>
<dbReference type="AlphaFoldDB" id="A0A5N8W1N6"/>
<evidence type="ECO:0000256" key="7">
    <source>
        <dbReference type="SAM" id="MobiDB-lite"/>
    </source>
</evidence>
<feature type="transmembrane region" description="Helical" evidence="8">
    <location>
        <begin position="109"/>
        <end position="127"/>
    </location>
</feature>
<organism evidence="10 11">
    <name type="scientific">Streptomyces phyllanthi</name>
    <dbReference type="NCBI Taxonomy" id="1803180"/>
    <lineage>
        <taxon>Bacteria</taxon>
        <taxon>Bacillati</taxon>
        <taxon>Actinomycetota</taxon>
        <taxon>Actinomycetes</taxon>
        <taxon>Kitasatosporales</taxon>
        <taxon>Streptomycetaceae</taxon>
        <taxon>Streptomyces</taxon>
    </lineage>
</organism>
<reference evidence="10 11" key="1">
    <citation type="submission" date="2019-07" db="EMBL/GenBank/DDBJ databases">
        <title>New species of Amycolatopsis and Streptomyces.</title>
        <authorList>
            <person name="Duangmal K."/>
            <person name="Teo W.F.A."/>
            <person name="Lipun K."/>
        </authorList>
    </citation>
    <scope>NUCLEOTIDE SEQUENCE [LARGE SCALE GENOMIC DNA]</scope>
    <source>
        <strain evidence="10 11">TISTR 2346</strain>
    </source>
</reference>
<dbReference type="SUPFAM" id="SSF53448">
    <property type="entry name" value="Nucleotide-diphospho-sugar transferases"/>
    <property type="match status" value="1"/>
</dbReference>
<dbReference type="GO" id="GO:0016758">
    <property type="term" value="F:hexosyltransferase activity"/>
    <property type="evidence" value="ECO:0007669"/>
    <property type="project" value="TreeGrafter"/>
</dbReference>
<keyword evidence="4 8" id="KW-0812">Transmembrane</keyword>
<keyword evidence="11" id="KW-1185">Reference proteome</keyword>
<evidence type="ECO:0000256" key="2">
    <source>
        <dbReference type="ARBA" id="ARBA00022676"/>
    </source>
</evidence>
<evidence type="ECO:0000256" key="8">
    <source>
        <dbReference type="SAM" id="Phobius"/>
    </source>
</evidence>
<dbReference type="GO" id="GO:0005886">
    <property type="term" value="C:plasma membrane"/>
    <property type="evidence" value="ECO:0007669"/>
    <property type="project" value="TreeGrafter"/>
</dbReference>
<evidence type="ECO:0000256" key="3">
    <source>
        <dbReference type="ARBA" id="ARBA00022679"/>
    </source>
</evidence>
<feature type="transmembrane region" description="Helical" evidence="8">
    <location>
        <begin position="405"/>
        <end position="429"/>
    </location>
</feature>
<accession>A0A5N8W1N6</accession>
<keyword evidence="2" id="KW-0328">Glycosyltransferase</keyword>
<dbReference type="OrthoDB" id="9806824at2"/>
<feature type="transmembrane region" description="Helical" evidence="8">
    <location>
        <begin position="599"/>
        <end position="621"/>
    </location>
</feature>
<dbReference type="InterPro" id="IPR050321">
    <property type="entry name" value="Glycosyltr_2/OpgH_subfam"/>
</dbReference>
<keyword evidence="5 8" id="KW-1133">Transmembrane helix</keyword>
<evidence type="ECO:0000313" key="10">
    <source>
        <dbReference type="EMBL" id="MPY41433.1"/>
    </source>
</evidence>
<feature type="transmembrane region" description="Helical" evidence="8">
    <location>
        <begin position="554"/>
        <end position="578"/>
    </location>
</feature>
<comment type="subcellular location">
    <subcellularLocation>
        <location evidence="1">Membrane</location>
        <topology evidence="1">Multi-pass membrane protein</topology>
    </subcellularLocation>
</comment>
<evidence type="ECO:0000259" key="9">
    <source>
        <dbReference type="Pfam" id="PF13632"/>
    </source>
</evidence>
<dbReference type="RefSeq" id="WP_152784879.1">
    <property type="nucleotide sequence ID" value="NZ_BAABEQ010000082.1"/>
</dbReference>
<dbReference type="PANTHER" id="PTHR43867">
    <property type="entry name" value="CELLULOSE SYNTHASE CATALYTIC SUBUNIT A [UDP-FORMING]"/>
    <property type="match status" value="1"/>
</dbReference>
<comment type="caution">
    <text evidence="10">The sequence shown here is derived from an EMBL/GenBank/DDBJ whole genome shotgun (WGS) entry which is preliminary data.</text>
</comment>
<dbReference type="PANTHER" id="PTHR43867:SF2">
    <property type="entry name" value="CELLULOSE SYNTHASE CATALYTIC SUBUNIT A [UDP-FORMING]"/>
    <property type="match status" value="1"/>
</dbReference>
<evidence type="ECO:0000313" key="11">
    <source>
        <dbReference type="Proteomes" id="UP000326979"/>
    </source>
</evidence>